<name>A0A316TWZ8_9BACT</name>
<dbReference type="Proteomes" id="UP000245533">
    <property type="component" value="Unassembled WGS sequence"/>
</dbReference>
<proteinExistence type="predicted"/>
<dbReference type="AlphaFoldDB" id="A0A316TWZ8"/>
<dbReference type="RefSeq" id="WP_109646471.1">
    <property type="nucleotide sequence ID" value="NZ_QGGB01000005.1"/>
</dbReference>
<accession>A0A316TWZ8</accession>
<gene>
    <name evidence="1" type="ORF">DDZ15_07615</name>
</gene>
<dbReference type="OrthoDB" id="1523548at2"/>
<dbReference type="EMBL" id="QGGB01000005">
    <property type="protein sequence ID" value="PWN07122.1"/>
    <property type="molecule type" value="Genomic_DNA"/>
</dbReference>
<protein>
    <recommendedName>
        <fullName evidence="3">Bacterial surface antigen (D15) domain-containing protein</fullName>
    </recommendedName>
</protein>
<evidence type="ECO:0000313" key="1">
    <source>
        <dbReference type="EMBL" id="PWN07122.1"/>
    </source>
</evidence>
<keyword evidence="2" id="KW-1185">Reference proteome</keyword>
<organism evidence="1 2">
    <name type="scientific">Rhodohalobacter mucosus</name>
    <dbReference type="NCBI Taxonomy" id="2079485"/>
    <lineage>
        <taxon>Bacteria</taxon>
        <taxon>Pseudomonadati</taxon>
        <taxon>Balneolota</taxon>
        <taxon>Balneolia</taxon>
        <taxon>Balneolales</taxon>
        <taxon>Balneolaceae</taxon>
        <taxon>Rhodohalobacter</taxon>
    </lineage>
</organism>
<evidence type="ECO:0008006" key="3">
    <source>
        <dbReference type="Google" id="ProtNLM"/>
    </source>
</evidence>
<sequence length="403" mass="45331">MARTLTLISFITVILAALIWPADVRGQSKSYEILPAPDLWYNDVDGIRVGVRLLGQVPGTFEDGPHRLDAGFWVGTWFPDLPVSYYISYTEPIPAWSEYGSEASIQLISSIRTGYHIHGAAFNKRWQQGFDERRYREVRVLNTFEKRFDLEYAAFPRLWGTESKLLTHLNLELQDDNSLGWYSLSGSAAVQYLNELYPIASLAAIQNIPFNDYWGFRLRGFLGAAGSDADPEYLYSRSTQPSIESIESGITRAKGTIPQPWIESGNFHLAGGPNLRGYTGQDIESFTEAAGPALYKSFVSVNAEFDYPNPIGMLFRRIPYVSEFTSFGSYLFMDAGRSLESDNSTLFADAGAGFSLSLNIPDYLGKPRGFVLRYELPFWLSEPGMQDAFRLRHLFGFGAIFSF</sequence>
<comment type="caution">
    <text evidence="1">The sequence shown here is derived from an EMBL/GenBank/DDBJ whole genome shotgun (WGS) entry which is preliminary data.</text>
</comment>
<evidence type="ECO:0000313" key="2">
    <source>
        <dbReference type="Proteomes" id="UP000245533"/>
    </source>
</evidence>
<reference evidence="1 2" key="1">
    <citation type="submission" date="2018-05" db="EMBL/GenBank/DDBJ databases">
        <title>Rhodohalobacter halophilus gen. nov., sp. nov., a moderately halophilic member of the family Balneolaceae.</title>
        <authorList>
            <person name="Liu Z.-W."/>
        </authorList>
    </citation>
    <scope>NUCLEOTIDE SEQUENCE [LARGE SCALE GENOMIC DNA]</scope>
    <source>
        <strain evidence="1 2">8A47</strain>
    </source>
</reference>